<dbReference type="GO" id="GO:0030288">
    <property type="term" value="C:outer membrane-bounded periplasmic space"/>
    <property type="evidence" value="ECO:0007669"/>
    <property type="project" value="TreeGrafter"/>
</dbReference>
<evidence type="ECO:0000313" key="2">
    <source>
        <dbReference type="EMBL" id="MBB3957735.1"/>
    </source>
</evidence>
<reference evidence="2 3" key="1">
    <citation type="submission" date="2020-08" db="EMBL/GenBank/DDBJ databases">
        <title>Genomic Encyclopedia of Type Strains, Phase IV (KMG-IV): sequencing the most valuable type-strain genomes for metagenomic binning, comparative biology and taxonomic classification.</title>
        <authorList>
            <person name="Goeker M."/>
        </authorList>
    </citation>
    <scope>NUCLEOTIDE SEQUENCE [LARGE SCALE GENOMIC DNA]</scope>
    <source>
        <strain evidence="2 3">DSM 27057</strain>
    </source>
</reference>
<dbReference type="PANTHER" id="PTHR30006">
    <property type="entry name" value="THIAMINE-BINDING PERIPLASMIC PROTEIN-RELATED"/>
    <property type="match status" value="1"/>
</dbReference>
<comment type="caution">
    <text evidence="2">The sequence shown here is derived from an EMBL/GenBank/DDBJ whole genome shotgun (WGS) entry which is preliminary data.</text>
</comment>
<dbReference type="Pfam" id="PF13416">
    <property type="entry name" value="SBP_bac_8"/>
    <property type="match status" value="1"/>
</dbReference>
<dbReference type="InterPro" id="IPR006059">
    <property type="entry name" value="SBP"/>
</dbReference>
<gene>
    <name evidence="2" type="ORF">GGR38_004710</name>
</gene>
<dbReference type="Gene3D" id="3.40.190.10">
    <property type="entry name" value="Periplasmic binding protein-like II"/>
    <property type="match status" value="2"/>
</dbReference>
<evidence type="ECO:0000313" key="3">
    <source>
        <dbReference type="Proteomes" id="UP000548867"/>
    </source>
</evidence>
<accession>A0A7W6CLM3</accession>
<keyword evidence="1" id="KW-0732">Signal</keyword>
<dbReference type="SUPFAM" id="SSF53850">
    <property type="entry name" value="Periplasmic binding protein-like II"/>
    <property type="match status" value="1"/>
</dbReference>
<sequence length="350" mass="38155">MAAPLMLAGCSGADGVRSGVEQALVIYSSTDRAQFDEVASAFNRIYPKIAIRYESLSASDVYERARAEINSGRPAVDLVINSAMDLQIKLVNDGYAQTYASPEGAALPGWAVWKNQAYAVTSEPIVIGYNKRLVAPADLPRDHDELASLLHRRADAFRGRVAMYDPKASPTGFLYITEDLRIDRDNWDLVAAIGLSNPQLYSSTARMIDDVSSGKMLFAYNLIGSYALDRASRDPNFGVLIPRDYVLIGSRVALIARGAPHRNAACAFLDFMLSRAGQAAFSRHGMIPLRRDVARDDMPIRAGNARAIHVGPSLMAGLDHSNRERFFAKWDASVRAAGVIKTTRTGSGKT</sequence>
<organism evidence="2 3">
    <name type="scientific">Novosphingobium sediminicola</name>
    <dbReference type="NCBI Taxonomy" id="563162"/>
    <lineage>
        <taxon>Bacteria</taxon>
        <taxon>Pseudomonadati</taxon>
        <taxon>Pseudomonadota</taxon>
        <taxon>Alphaproteobacteria</taxon>
        <taxon>Sphingomonadales</taxon>
        <taxon>Sphingomonadaceae</taxon>
        <taxon>Novosphingobium</taxon>
    </lineage>
</organism>
<dbReference type="PANTHER" id="PTHR30006:SF25">
    <property type="entry name" value="PHOSPHOGLYCERATE TRANSPORT REGULATORY PROTEIN PGTC"/>
    <property type="match status" value="1"/>
</dbReference>
<dbReference type="RefSeq" id="WP_183629291.1">
    <property type="nucleotide sequence ID" value="NZ_JACIDX010000032.1"/>
</dbReference>
<dbReference type="EMBL" id="JACIDX010000032">
    <property type="protein sequence ID" value="MBB3957735.1"/>
    <property type="molecule type" value="Genomic_DNA"/>
</dbReference>
<keyword evidence="3" id="KW-1185">Reference proteome</keyword>
<dbReference type="Proteomes" id="UP000548867">
    <property type="component" value="Unassembled WGS sequence"/>
</dbReference>
<name>A0A7W6CLM3_9SPHN</name>
<evidence type="ECO:0000256" key="1">
    <source>
        <dbReference type="ARBA" id="ARBA00022729"/>
    </source>
</evidence>
<proteinExistence type="predicted"/>
<dbReference type="AlphaFoldDB" id="A0A7W6CLM3"/>
<protein>
    <submittedName>
        <fullName evidence="2">Iron(III) transport system substrate-binding protein</fullName>
    </submittedName>
</protein>